<dbReference type="Proteomes" id="UP000037425">
    <property type="component" value="Unassembled WGS sequence"/>
</dbReference>
<comment type="caution">
    <text evidence="1">The sequence shown here is derived from an EMBL/GenBank/DDBJ whole genome shotgun (WGS) entry which is preliminary data.</text>
</comment>
<proteinExistence type="predicted"/>
<dbReference type="OrthoDB" id="8420903at2"/>
<accession>A0A0L8C0D4</accession>
<dbReference type="RefSeq" id="WP_053248671.1">
    <property type="nucleotide sequence ID" value="NZ_LGAP01000003.1"/>
</dbReference>
<sequence>MSIKNSLRRLLSPPDPQEPAISIHALESLLDLWQAYSLVVMELHRLQAEDNPRPEAIRELDVLCRDIEARLMSSLERMDRADGVHVSQRRPAAMR</sequence>
<protein>
    <submittedName>
        <fullName evidence="1">Uncharacterized protein</fullName>
    </submittedName>
</protein>
<dbReference type="EMBL" id="LGAP01000003">
    <property type="protein sequence ID" value="KOF20214.1"/>
    <property type="molecule type" value="Genomic_DNA"/>
</dbReference>
<evidence type="ECO:0000313" key="1">
    <source>
        <dbReference type="EMBL" id="KOF20214.1"/>
    </source>
</evidence>
<dbReference type="PATRIC" id="fig|106592.7.peg.4792"/>
<organism evidence="1 2">
    <name type="scientific">Ensifer adhaerens</name>
    <name type="common">Sinorhizobium morelense</name>
    <dbReference type="NCBI Taxonomy" id="106592"/>
    <lineage>
        <taxon>Bacteria</taxon>
        <taxon>Pseudomonadati</taxon>
        <taxon>Pseudomonadota</taxon>
        <taxon>Alphaproteobacteria</taxon>
        <taxon>Hyphomicrobiales</taxon>
        <taxon>Rhizobiaceae</taxon>
        <taxon>Sinorhizobium/Ensifer group</taxon>
        <taxon>Ensifer</taxon>
    </lineage>
</organism>
<reference evidence="2" key="1">
    <citation type="submission" date="2015-07" db="EMBL/GenBank/DDBJ databases">
        <title>Whole genome sequence of an Ensifer adhaerens strain isolated from a cave pool in the Wind Cave National Park.</title>
        <authorList>
            <person name="Eng W.W.H."/>
            <person name="Gan H.M."/>
            <person name="Barton H.A."/>
            <person name="Savka M.A."/>
        </authorList>
    </citation>
    <scope>NUCLEOTIDE SEQUENCE [LARGE SCALE GENOMIC DNA]</scope>
    <source>
        <strain evidence="2">SD006</strain>
    </source>
</reference>
<gene>
    <name evidence="1" type="ORF">AC244_10115</name>
</gene>
<dbReference type="AlphaFoldDB" id="A0A0L8C0D4"/>
<evidence type="ECO:0000313" key="2">
    <source>
        <dbReference type="Proteomes" id="UP000037425"/>
    </source>
</evidence>
<name>A0A0L8C0D4_ENSAD</name>